<evidence type="ECO:0000256" key="6">
    <source>
        <dbReference type="ARBA" id="ARBA00022989"/>
    </source>
</evidence>
<evidence type="ECO:0000256" key="3">
    <source>
        <dbReference type="ARBA" id="ARBA00022606"/>
    </source>
</evidence>
<keyword evidence="6 13" id="KW-1133">Transmembrane helix</keyword>
<feature type="transmembrane region" description="Helical" evidence="13">
    <location>
        <begin position="52"/>
        <end position="80"/>
    </location>
</feature>
<dbReference type="EMBL" id="KB202953">
    <property type="protein sequence ID" value="ESO87351.1"/>
    <property type="molecule type" value="Genomic_DNA"/>
</dbReference>
<feature type="domain" description="G-protein coupled receptors family 1 profile" evidence="14">
    <location>
        <begin position="71"/>
        <end position="332"/>
    </location>
</feature>
<organism evidence="15 16">
    <name type="scientific">Lottia gigantea</name>
    <name type="common">Giant owl limpet</name>
    <dbReference type="NCBI Taxonomy" id="225164"/>
    <lineage>
        <taxon>Eukaryota</taxon>
        <taxon>Metazoa</taxon>
        <taxon>Spiralia</taxon>
        <taxon>Lophotrochozoa</taxon>
        <taxon>Mollusca</taxon>
        <taxon>Gastropoda</taxon>
        <taxon>Patellogastropoda</taxon>
        <taxon>Lottioidea</taxon>
        <taxon>Lottiidae</taxon>
        <taxon>Lottia</taxon>
    </lineage>
</organism>
<evidence type="ECO:0000256" key="11">
    <source>
        <dbReference type="ARBA" id="ARBA00023224"/>
    </source>
</evidence>
<dbReference type="InterPro" id="IPR017452">
    <property type="entry name" value="GPCR_Rhodpsn_7TM"/>
</dbReference>
<dbReference type="InterPro" id="IPR000276">
    <property type="entry name" value="GPCR_Rhodpsn"/>
</dbReference>
<keyword evidence="2" id="KW-0600">Photoreceptor protein</keyword>
<evidence type="ECO:0000256" key="5">
    <source>
        <dbReference type="ARBA" id="ARBA00022925"/>
    </source>
</evidence>
<evidence type="ECO:0000256" key="12">
    <source>
        <dbReference type="RuleBase" id="RU000688"/>
    </source>
</evidence>
<dbReference type="CTD" id="20236429"/>
<keyword evidence="11 12" id="KW-0807">Transducer</keyword>
<dbReference type="PROSITE" id="PS50262">
    <property type="entry name" value="G_PROTEIN_RECEP_F1_2"/>
    <property type="match status" value="1"/>
</dbReference>
<name>V4A259_LOTGI</name>
<feature type="transmembrane region" description="Helical" evidence="13">
    <location>
        <begin position="276"/>
        <end position="303"/>
    </location>
</feature>
<dbReference type="GO" id="GO:0016020">
    <property type="term" value="C:membrane"/>
    <property type="evidence" value="ECO:0007669"/>
    <property type="project" value="UniProtKB-SubCell"/>
</dbReference>
<feature type="transmembrane region" description="Helical" evidence="13">
    <location>
        <begin position="128"/>
        <end position="150"/>
    </location>
</feature>
<dbReference type="Proteomes" id="UP000030746">
    <property type="component" value="Unassembled WGS sequence"/>
</dbReference>
<evidence type="ECO:0000256" key="7">
    <source>
        <dbReference type="ARBA" id="ARBA00022991"/>
    </source>
</evidence>
<dbReference type="InterPro" id="IPR027430">
    <property type="entry name" value="Retinal_BS"/>
</dbReference>
<dbReference type="PROSITE" id="PS00237">
    <property type="entry name" value="G_PROTEIN_RECEP_F1_1"/>
    <property type="match status" value="1"/>
</dbReference>
<dbReference type="SMART" id="SM01381">
    <property type="entry name" value="7TM_GPCR_Srsx"/>
    <property type="match status" value="1"/>
</dbReference>
<dbReference type="SUPFAM" id="SSF81321">
    <property type="entry name" value="Family A G protein-coupled receptor-like"/>
    <property type="match status" value="1"/>
</dbReference>
<evidence type="ECO:0000256" key="10">
    <source>
        <dbReference type="ARBA" id="ARBA00023170"/>
    </source>
</evidence>
<keyword evidence="5" id="KW-0681">Retinal protein</keyword>
<keyword evidence="4 12" id="KW-0812">Transmembrane</keyword>
<dbReference type="PANTHER" id="PTHR24240">
    <property type="entry name" value="OPSIN"/>
    <property type="match status" value="1"/>
</dbReference>
<evidence type="ECO:0000256" key="4">
    <source>
        <dbReference type="ARBA" id="ARBA00022692"/>
    </source>
</evidence>
<feature type="transmembrane region" description="Helical" evidence="13">
    <location>
        <begin position="92"/>
        <end position="116"/>
    </location>
</feature>
<keyword evidence="7" id="KW-0157">Chromophore</keyword>
<keyword evidence="16" id="KW-1185">Reference proteome</keyword>
<evidence type="ECO:0000256" key="13">
    <source>
        <dbReference type="SAM" id="Phobius"/>
    </source>
</evidence>
<evidence type="ECO:0000256" key="9">
    <source>
        <dbReference type="ARBA" id="ARBA00023136"/>
    </source>
</evidence>
<protein>
    <recommendedName>
        <fullName evidence="14">G-protein coupled receptors family 1 profile domain-containing protein</fullName>
    </recommendedName>
</protein>
<comment type="subcellular location">
    <subcellularLocation>
        <location evidence="1">Membrane</location>
        <topology evidence="1">Multi-pass membrane protein</topology>
    </subcellularLocation>
</comment>
<evidence type="ECO:0000256" key="8">
    <source>
        <dbReference type="ARBA" id="ARBA00023040"/>
    </source>
</evidence>
<evidence type="ECO:0000256" key="2">
    <source>
        <dbReference type="ARBA" id="ARBA00022543"/>
    </source>
</evidence>
<evidence type="ECO:0000313" key="15">
    <source>
        <dbReference type="EMBL" id="ESO87351.1"/>
    </source>
</evidence>
<keyword evidence="9 13" id="KW-0472">Membrane</keyword>
<feature type="transmembrane region" description="Helical" evidence="13">
    <location>
        <begin position="315"/>
        <end position="334"/>
    </location>
</feature>
<dbReference type="PRINTS" id="PR00237">
    <property type="entry name" value="GPCRRHODOPSN"/>
</dbReference>
<dbReference type="STRING" id="225164.V4A259"/>
<dbReference type="GeneID" id="20236429"/>
<keyword evidence="10 12" id="KW-0675">Receptor</keyword>
<evidence type="ECO:0000259" key="14">
    <source>
        <dbReference type="PROSITE" id="PS50262"/>
    </source>
</evidence>
<evidence type="ECO:0000313" key="16">
    <source>
        <dbReference type="Proteomes" id="UP000030746"/>
    </source>
</evidence>
<gene>
    <name evidence="15" type="ORF">LOTGIDRAFT_154846</name>
</gene>
<dbReference type="AlphaFoldDB" id="V4A259"/>
<keyword evidence="8 12" id="KW-0297">G-protein coupled receptor</keyword>
<proteinExistence type="inferred from homology"/>
<dbReference type="OrthoDB" id="10044919at2759"/>
<feature type="transmembrane region" description="Helical" evidence="13">
    <location>
        <begin position="171"/>
        <end position="194"/>
    </location>
</feature>
<comment type="similarity">
    <text evidence="12">Belongs to the G-protein coupled receptor 1 family.</text>
</comment>
<dbReference type="KEGG" id="lgi:LOTGIDRAFT_154846"/>
<sequence length="385" mass="42979">MEGNISYNEHSNKDITLYHSFWLNHGDYDDTNVTGGAFWHPHWRKWPPIDEFASIIAAISMIVVFFIGTAGNSTVIYLFARHKNLQTSANMYVANLASADLIMCLFNFPILIWASLKGQWQLGNIGCQIYGVIGALTGFMSINTLTAMAVDRYQVINTNNSFMQKTSKGRHAFIICGIWVYSVSWALVPVAGWGRYVLNGGRTSCCFDYLTRDSINLAFIVCLFIFCFTIQLFVILYCYTSMLVFICRHERAFLSSDLILKTDKATRKKIKLELKVARLVFIIVSAFCLSWMPFAVVTLIGAFGDSSYITPTVSIVPGLLAKISTAINPMLYAISHPKFQSKLRASCPKCPVNRLFKAGKAGDLTNMYHASMGNPSGQMLASLKS</sequence>
<dbReference type="GO" id="GO:0007602">
    <property type="term" value="P:phototransduction"/>
    <property type="evidence" value="ECO:0007669"/>
    <property type="project" value="UniProtKB-KW"/>
</dbReference>
<accession>V4A259</accession>
<keyword evidence="3" id="KW-0716">Sensory transduction</keyword>
<reference evidence="15 16" key="1">
    <citation type="journal article" date="2013" name="Nature">
        <title>Insights into bilaterian evolution from three spiralian genomes.</title>
        <authorList>
            <person name="Simakov O."/>
            <person name="Marletaz F."/>
            <person name="Cho S.J."/>
            <person name="Edsinger-Gonzales E."/>
            <person name="Havlak P."/>
            <person name="Hellsten U."/>
            <person name="Kuo D.H."/>
            <person name="Larsson T."/>
            <person name="Lv J."/>
            <person name="Arendt D."/>
            <person name="Savage R."/>
            <person name="Osoegawa K."/>
            <person name="de Jong P."/>
            <person name="Grimwood J."/>
            <person name="Chapman J.A."/>
            <person name="Shapiro H."/>
            <person name="Aerts A."/>
            <person name="Otillar R.P."/>
            <person name="Terry A.Y."/>
            <person name="Boore J.L."/>
            <person name="Grigoriev I.V."/>
            <person name="Lindberg D.R."/>
            <person name="Seaver E.C."/>
            <person name="Weisblat D.A."/>
            <person name="Putnam N.H."/>
            <person name="Rokhsar D.S."/>
        </authorList>
    </citation>
    <scope>NUCLEOTIDE SEQUENCE [LARGE SCALE GENOMIC DNA]</scope>
</reference>
<feature type="transmembrane region" description="Helical" evidence="13">
    <location>
        <begin position="214"/>
        <end position="239"/>
    </location>
</feature>
<dbReference type="HOGENOM" id="CLU_009579_3_0_1"/>
<dbReference type="GO" id="GO:0004930">
    <property type="term" value="F:G protein-coupled receptor activity"/>
    <property type="evidence" value="ECO:0007669"/>
    <property type="project" value="UniProtKB-KW"/>
</dbReference>
<dbReference type="Pfam" id="PF00001">
    <property type="entry name" value="7tm_1"/>
    <property type="match status" value="1"/>
</dbReference>
<dbReference type="GO" id="GO:0009881">
    <property type="term" value="F:photoreceptor activity"/>
    <property type="evidence" value="ECO:0007669"/>
    <property type="project" value="UniProtKB-KW"/>
</dbReference>
<dbReference type="InterPro" id="IPR050125">
    <property type="entry name" value="GPCR_opsins"/>
</dbReference>
<dbReference type="Gene3D" id="1.20.1070.10">
    <property type="entry name" value="Rhodopsin 7-helix transmembrane proteins"/>
    <property type="match status" value="1"/>
</dbReference>
<evidence type="ECO:0000256" key="1">
    <source>
        <dbReference type="ARBA" id="ARBA00004141"/>
    </source>
</evidence>
<dbReference type="PROSITE" id="PS00238">
    <property type="entry name" value="OPSIN"/>
    <property type="match status" value="1"/>
</dbReference>
<dbReference type="RefSeq" id="XP_009062294.1">
    <property type="nucleotide sequence ID" value="XM_009064046.1"/>
</dbReference>
<dbReference type="OMA" id="GCQIFAA"/>